<protein>
    <submittedName>
        <fullName evidence="2">Protein Wnt</fullName>
    </submittedName>
</protein>
<evidence type="ECO:0000313" key="1">
    <source>
        <dbReference type="Proteomes" id="UP000095286"/>
    </source>
</evidence>
<dbReference type="WBParaSite" id="RSKR_0000068400.1">
    <property type="protein sequence ID" value="RSKR_0000068400.1"/>
    <property type="gene ID" value="RSKR_0000068400"/>
</dbReference>
<organism evidence="1 2">
    <name type="scientific">Rhabditophanes sp. KR3021</name>
    <dbReference type="NCBI Taxonomy" id="114890"/>
    <lineage>
        <taxon>Eukaryota</taxon>
        <taxon>Metazoa</taxon>
        <taxon>Ecdysozoa</taxon>
        <taxon>Nematoda</taxon>
        <taxon>Chromadorea</taxon>
        <taxon>Rhabditida</taxon>
        <taxon>Tylenchina</taxon>
        <taxon>Panagrolaimomorpha</taxon>
        <taxon>Strongyloidoidea</taxon>
        <taxon>Alloionematidae</taxon>
        <taxon>Rhabditophanes</taxon>
    </lineage>
</organism>
<dbReference type="Proteomes" id="UP000095286">
    <property type="component" value="Unplaced"/>
</dbReference>
<reference evidence="2" key="1">
    <citation type="submission" date="2016-11" db="UniProtKB">
        <authorList>
            <consortium name="WormBaseParasite"/>
        </authorList>
    </citation>
    <scope>IDENTIFICATION</scope>
    <source>
        <strain evidence="2">KR3021</strain>
    </source>
</reference>
<name>A0AC35THY1_9BILA</name>
<proteinExistence type="predicted"/>
<sequence>MRLNVVFVSLVLLVQVCQGFIGIFSYFKVNSVQQPYYDCPKVPGLTPNQIKICKNHPHAFKQILISLTEAKTECLKQFQGQQWNCRNYGESVYGFDVSKLPIKQSSFIYSLTAATAALKIAKSCSSGMNPACNCGDLPINENNMEQKHGFNWAGCSDNTRYADDIVRAFFEKSEKFLESNNNGMNIHNLRVGRTAARKSLKMKCKCHGISGSCTTKTCWMAVEKLDVISKALATKMEKAKLVKKKSNGQLEIGKKEFKDQLVFTDTFNNFCVRNQTLGITGVKDRECGSEQECGKMCCGRGWKVSLDLVKEQCNCRVIYCCEVKCDLCSKIKERSNKIALIVGIVSIYVAVLYSIYLHFPALTPEDKVNLKYPRTIENAKNLGIVLSKYTDHHYYNVLSAVVGIYIVLQSFAIPGSLFLTILSGYLFKFYHACILVCMCSAIGATVCYFLSQWVAREALIYYCPDKIKTWQREIDKHQKNMFNYIFFLRVTPILPNWFINMSSPILNVPLKPFFLGTLFGVAPPSFVFIQAGQTLNMMTDTNHMWSWNSIGLLSFFAILSLAPVVWNRYKTKSH</sequence>
<evidence type="ECO:0000313" key="2">
    <source>
        <dbReference type="WBParaSite" id="RSKR_0000068400.1"/>
    </source>
</evidence>
<accession>A0AC35THY1</accession>